<dbReference type="OrthoDB" id="6118826at2759"/>
<protein>
    <submittedName>
        <fullName evidence="3">Tenascin-R</fullName>
    </submittedName>
</protein>
<dbReference type="AlphaFoldDB" id="A0A9Q1H5X4"/>
<dbReference type="InterPro" id="IPR002181">
    <property type="entry name" value="Fibrinogen_a/b/g_C_dom"/>
</dbReference>
<evidence type="ECO:0000259" key="2">
    <source>
        <dbReference type="PROSITE" id="PS51406"/>
    </source>
</evidence>
<keyword evidence="4" id="KW-1185">Reference proteome</keyword>
<name>A0A9Q1H5X4_HOLLE</name>
<feature type="signal peptide" evidence="1">
    <location>
        <begin position="1"/>
        <end position="22"/>
    </location>
</feature>
<dbReference type="SUPFAM" id="SSF56496">
    <property type="entry name" value="Fibrinogen C-terminal domain-like"/>
    <property type="match status" value="1"/>
</dbReference>
<reference evidence="3" key="1">
    <citation type="submission" date="2021-10" db="EMBL/GenBank/DDBJ databases">
        <title>Tropical sea cucumber genome reveals ecological adaptation and Cuvierian tubules defense mechanism.</title>
        <authorList>
            <person name="Chen T."/>
        </authorList>
    </citation>
    <scope>NUCLEOTIDE SEQUENCE</scope>
    <source>
        <strain evidence="3">Nanhai2018</strain>
        <tissue evidence="3">Muscle</tissue>
    </source>
</reference>
<dbReference type="InterPro" id="IPR014716">
    <property type="entry name" value="Fibrinogen_a/b/g_C_1"/>
</dbReference>
<keyword evidence="1" id="KW-0732">Signal</keyword>
<organism evidence="3 4">
    <name type="scientific">Holothuria leucospilota</name>
    <name type="common">Black long sea cucumber</name>
    <name type="synonym">Mertensiothuria leucospilota</name>
    <dbReference type="NCBI Taxonomy" id="206669"/>
    <lineage>
        <taxon>Eukaryota</taxon>
        <taxon>Metazoa</taxon>
        <taxon>Echinodermata</taxon>
        <taxon>Eleutherozoa</taxon>
        <taxon>Echinozoa</taxon>
        <taxon>Holothuroidea</taxon>
        <taxon>Aspidochirotacea</taxon>
        <taxon>Aspidochirotida</taxon>
        <taxon>Holothuriidae</taxon>
        <taxon>Holothuria</taxon>
    </lineage>
</organism>
<dbReference type="Gene3D" id="3.90.215.10">
    <property type="entry name" value="Gamma Fibrinogen, chain A, domain 1"/>
    <property type="match status" value="1"/>
</dbReference>
<evidence type="ECO:0000313" key="4">
    <source>
        <dbReference type="Proteomes" id="UP001152320"/>
    </source>
</evidence>
<feature type="domain" description="Fibrinogen C-terminal" evidence="2">
    <location>
        <begin position="133"/>
        <end position="270"/>
    </location>
</feature>
<gene>
    <name evidence="3" type="ORF">HOLleu_24426</name>
</gene>
<dbReference type="InterPro" id="IPR050373">
    <property type="entry name" value="Fibrinogen_C-term_domain"/>
</dbReference>
<feature type="chain" id="PRO_5040114859" evidence="1">
    <location>
        <begin position="23"/>
        <end position="270"/>
    </location>
</feature>
<dbReference type="Proteomes" id="UP001152320">
    <property type="component" value="Chromosome 11"/>
</dbReference>
<dbReference type="SMART" id="SM00186">
    <property type="entry name" value="FBG"/>
    <property type="match status" value="1"/>
</dbReference>
<evidence type="ECO:0000313" key="3">
    <source>
        <dbReference type="EMBL" id="KAJ8034018.1"/>
    </source>
</evidence>
<sequence length="270" mass="30198">MNFKTFSWLLFTALTAANIGLTEEMGLCKFARMFPQLSKNSSIAGEKKQFQPQTANTSQQIPVIVNMSEENATTTVPKINVSRSFKTTPDTQGVCTADEKLSNCLCTSVYVGAYVGVNDTSPYKCRCQTDSGRVCLWLPQDCYQLYEGGISARGVFTIQTTGSHQLRFSVRCVDGRTYIQVRESPEDFNQNWAEYQSGFGNLEGNFWLGNEKVCHMTEQRRYRLGIYFTTTTLQAEVHYDNFSISCANGNYTLLSLGSMKGQSMTGLLMS</sequence>
<dbReference type="InterPro" id="IPR036056">
    <property type="entry name" value="Fibrinogen-like_C"/>
</dbReference>
<evidence type="ECO:0000256" key="1">
    <source>
        <dbReference type="SAM" id="SignalP"/>
    </source>
</evidence>
<proteinExistence type="predicted"/>
<accession>A0A9Q1H5X4</accession>
<dbReference type="Pfam" id="PF00147">
    <property type="entry name" value="Fibrinogen_C"/>
    <property type="match status" value="1"/>
</dbReference>
<dbReference type="GO" id="GO:0005615">
    <property type="term" value="C:extracellular space"/>
    <property type="evidence" value="ECO:0007669"/>
    <property type="project" value="TreeGrafter"/>
</dbReference>
<dbReference type="EMBL" id="JAIZAY010000011">
    <property type="protein sequence ID" value="KAJ8034018.1"/>
    <property type="molecule type" value="Genomic_DNA"/>
</dbReference>
<dbReference type="PROSITE" id="PS51406">
    <property type="entry name" value="FIBRINOGEN_C_2"/>
    <property type="match status" value="1"/>
</dbReference>
<comment type="caution">
    <text evidence="3">The sequence shown here is derived from an EMBL/GenBank/DDBJ whole genome shotgun (WGS) entry which is preliminary data.</text>
</comment>
<dbReference type="PANTHER" id="PTHR19143">
    <property type="entry name" value="FIBRINOGEN/TENASCIN/ANGIOPOEITIN"/>
    <property type="match status" value="1"/>
</dbReference>